<sequence length="91" mass="10238">MKRIVSTLLTLFAVTAICYAQNPNGTRVVKDASGRVKYTITKNGDREVIKDSRGHVVGSTKETKDRKYYYNSNGSSAGTEYKQKRDTTNRQ</sequence>
<feature type="signal peptide" evidence="2">
    <location>
        <begin position="1"/>
        <end position="20"/>
    </location>
</feature>
<accession>A0A9D2IEI0</accession>
<reference evidence="3" key="1">
    <citation type="journal article" date="2021" name="PeerJ">
        <title>Extensive microbial diversity within the chicken gut microbiome revealed by metagenomics and culture.</title>
        <authorList>
            <person name="Gilroy R."/>
            <person name="Ravi A."/>
            <person name="Getino M."/>
            <person name="Pursley I."/>
            <person name="Horton D.L."/>
            <person name="Alikhan N.F."/>
            <person name="Baker D."/>
            <person name="Gharbi K."/>
            <person name="Hall N."/>
            <person name="Watson M."/>
            <person name="Adriaenssens E.M."/>
            <person name="Foster-Nyarko E."/>
            <person name="Jarju S."/>
            <person name="Secka A."/>
            <person name="Antonio M."/>
            <person name="Oren A."/>
            <person name="Chaudhuri R.R."/>
            <person name="La Ragione R."/>
            <person name="Hildebrand F."/>
            <person name="Pallen M.J."/>
        </authorList>
    </citation>
    <scope>NUCLEOTIDE SEQUENCE</scope>
    <source>
        <strain evidence="3">CHK169-11906</strain>
    </source>
</reference>
<feature type="chain" id="PRO_5038845158" description="YD repeat-containing protein" evidence="2">
    <location>
        <begin position="21"/>
        <end position="91"/>
    </location>
</feature>
<evidence type="ECO:0000256" key="1">
    <source>
        <dbReference type="SAM" id="MobiDB-lite"/>
    </source>
</evidence>
<organism evidence="3 4">
    <name type="scientific">Candidatus Alistipes avicola</name>
    <dbReference type="NCBI Taxonomy" id="2838432"/>
    <lineage>
        <taxon>Bacteria</taxon>
        <taxon>Pseudomonadati</taxon>
        <taxon>Bacteroidota</taxon>
        <taxon>Bacteroidia</taxon>
        <taxon>Bacteroidales</taxon>
        <taxon>Rikenellaceae</taxon>
        <taxon>Alistipes</taxon>
    </lineage>
</organism>
<evidence type="ECO:0008006" key="5">
    <source>
        <dbReference type="Google" id="ProtNLM"/>
    </source>
</evidence>
<reference evidence="3" key="2">
    <citation type="submission" date="2021-04" db="EMBL/GenBank/DDBJ databases">
        <authorList>
            <person name="Gilroy R."/>
        </authorList>
    </citation>
    <scope>NUCLEOTIDE SEQUENCE</scope>
    <source>
        <strain evidence="3">CHK169-11906</strain>
    </source>
</reference>
<name>A0A9D2IEI0_9BACT</name>
<evidence type="ECO:0000313" key="4">
    <source>
        <dbReference type="Proteomes" id="UP000824259"/>
    </source>
</evidence>
<proteinExistence type="predicted"/>
<feature type="compositionally biased region" description="Basic and acidic residues" evidence="1">
    <location>
        <begin position="81"/>
        <end position="91"/>
    </location>
</feature>
<dbReference type="Proteomes" id="UP000824259">
    <property type="component" value="Unassembled WGS sequence"/>
</dbReference>
<keyword evidence="2" id="KW-0732">Signal</keyword>
<dbReference type="AlphaFoldDB" id="A0A9D2IEI0"/>
<protein>
    <recommendedName>
        <fullName evidence="5">YD repeat-containing protein</fullName>
    </recommendedName>
</protein>
<dbReference type="EMBL" id="DWYR01000009">
    <property type="protein sequence ID" value="HJA98657.1"/>
    <property type="molecule type" value="Genomic_DNA"/>
</dbReference>
<comment type="caution">
    <text evidence="3">The sequence shown here is derived from an EMBL/GenBank/DDBJ whole genome shotgun (WGS) entry which is preliminary data.</text>
</comment>
<feature type="region of interest" description="Disordered" evidence="1">
    <location>
        <begin position="51"/>
        <end position="91"/>
    </location>
</feature>
<evidence type="ECO:0000256" key="2">
    <source>
        <dbReference type="SAM" id="SignalP"/>
    </source>
</evidence>
<evidence type="ECO:0000313" key="3">
    <source>
        <dbReference type="EMBL" id="HJA98657.1"/>
    </source>
</evidence>
<gene>
    <name evidence="3" type="ORF">H9779_03535</name>
</gene>